<comment type="caution">
    <text evidence="3">The sequence shown here is derived from an EMBL/GenBank/DDBJ whole genome shotgun (WGS) entry which is preliminary data.</text>
</comment>
<protein>
    <recommendedName>
        <fullName evidence="5">Lectin-like protein BA14k</fullName>
    </recommendedName>
</protein>
<accession>A0A7X5ZXR9</accession>
<feature type="transmembrane region" description="Helical" evidence="2">
    <location>
        <begin position="82"/>
        <end position="102"/>
    </location>
</feature>
<dbReference type="Proteomes" id="UP000564677">
    <property type="component" value="Unassembled WGS sequence"/>
</dbReference>
<reference evidence="3 4" key="1">
    <citation type="submission" date="2020-03" db="EMBL/GenBank/DDBJ databases">
        <title>Genomic Encyclopedia of Type Strains, Phase IV (KMG-IV): sequencing the most valuable type-strain genomes for metagenomic binning, comparative biology and taxonomic classification.</title>
        <authorList>
            <person name="Goeker M."/>
        </authorList>
    </citation>
    <scope>NUCLEOTIDE SEQUENCE [LARGE SCALE GENOMIC DNA]</scope>
    <source>
        <strain evidence="3 4">DSM 4733</strain>
    </source>
</reference>
<feature type="region of interest" description="Disordered" evidence="1">
    <location>
        <begin position="17"/>
        <end position="38"/>
    </location>
</feature>
<feature type="compositionally biased region" description="Basic and acidic residues" evidence="1">
    <location>
        <begin position="22"/>
        <end position="38"/>
    </location>
</feature>
<keyword evidence="2" id="KW-0812">Transmembrane</keyword>
<evidence type="ECO:0000256" key="1">
    <source>
        <dbReference type="SAM" id="MobiDB-lite"/>
    </source>
</evidence>
<keyword evidence="4" id="KW-1185">Reference proteome</keyword>
<organism evidence="3 4">
    <name type="scientific">Sphingomonas leidyi</name>
    <dbReference type="NCBI Taxonomy" id="68569"/>
    <lineage>
        <taxon>Bacteria</taxon>
        <taxon>Pseudomonadati</taxon>
        <taxon>Pseudomonadota</taxon>
        <taxon>Alphaproteobacteria</taxon>
        <taxon>Sphingomonadales</taxon>
        <taxon>Sphingomonadaceae</taxon>
        <taxon>Sphingomonas</taxon>
    </lineage>
</organism>
<evidence type="ECO:0000313" key="3">
    <source>
        <dbReference type="EMBL" id="NIJ66793.1"/>
    </source>
</evidence>
<sequence>MFGAAAYLAAAMPAAGLPAGAQEERRGDWQGDGGWDRPRCDWREGRDRIRCERDQGRWEREREDRWRREAERKRRDDARAKGVVTGVIGTALVGGLIVALASDSKKKKARERQRYCIERYGNYDERSDTYRDRDGRSYPCT</sequence>
<keyword evidence="2" id="KW-1133">Transmembrane helix</keyword>
<evidence type="ECO:0008006" key="5">
    <source>
        <dbReference type="Google" id="ProtNLM"/>
    </source>
</evidence>
<keyword evidence="2" id="KW-0472">Membrane</keyword>
<name>A0A7X5ZXR9_9SPHN</name>
<evidence type="ECO:0000313" key="4">
    <source>
        <dbReference type="Proteomes" id="UP000564677"/>
    </source>
</evidence>
<proteinExistence type="predicted"/>
<dbReference type="AlphaFoldDB" id="A0A7X5ZXR9"/>
<evidence type="ECO:0000256" key="2">
    <source>
        <dbReference type="SAM" id="Phobius"/>
    </source>
</evidence>
<gene>
    <name evidence="3" type="ORF">FHR20_003769</name>
</gene>
<dbReference type="EMBL" id="JAASQV010000004">
    <property type="protein sequence ID" value="NIJ66793.1"/>
    <property type="molecule type" value="Genomic_DNA"/>
</dbReference>